<dbReference type="Pfam" id="PF07495">
    <property type="entry name" value="Y_Y_Y"/>
    <property type="match status" value="1"/>
</dbReference>
<dbReference type="Gene3D" id="1.10.10.10">
    <property type="entry name" value="Winged helix-like DNA-binding domain superfamily/Winged helix DNA-binding domain"/>
    <property type="match status" value="1"/>
</dbReference>
<evidence type="ECO:0000313" key="5">
    <source>
        <dbReference type="Proteomes" id="UP000451233"/>
    </source>
</evidence>
<keyword evidence="5" id="KW-1185">Reference proteome</keyword>
<evidence type="ECO:0000256" key="2">
    <source>
        <dbReference type="SAM" id="SignalP"/>
    </source>
</evidence>
<evidence type="ECO:0000259" key="3">
    <source>
        <dbReference type="SMART" id="SM00421"/>
    </source>
</evidence>
<organism evidence="4 5">
    <name type="scientific">Hufsiella ginkgonis</name>
    <dbReference type="NCBI Taxonomy" id="2695274"/>
    <lineage>
        <taxon>Bacteria</taxon>
        <taxon>Pseudomonadati</taxon>
        <taxon>Bacteroidota</taxon>
        <taxon>Sphingobacteriia</taxon>
        <taxon>Sphingobacteriales</taxon>
        <taxon>Sphingobacteriaceae</taxon>
        <taxon>Hufsiella</taxon>
    </lineage>
</organism>
<reference evidence="4 5" key="1">
    <citation type="submission" date="2019-11" db="EMBL/GenBank/DDBJ databases">
        <title>Pedobacter sp. HMF7056 Genome sequencing and assembly.</title>
        <authorList>
            <person name="Kang H."/>
            <person name="Kim H."/>
            <person name="Joh K."/>
        </authorList>
    </citation>
    <scope>NUCLEOTIDE SEQUENCE [LARGE SCALE GENOMIC DNA]</scope>
    <source>
        <strain evidence="4 5">HMF7056</strain>
    </source>
</reference>
<dbReference type="GO" id="GO:0003677">
    <property type="term" value="F:DNA binding"/>
    <property type="evidence" value="ECO:0007669"/>
    <property type="project" value="InterPro"/>
</dbReference>
<name>A0A7K1XZR9_9SPHI</name>
<proteinExistence type="predicted"/>
<dbReference type="SUPFAM" id="SSF46894">
    <property type="entry name" value="C-terminal effector domain of the bipartite response regulators"/>
    <property type="match status" value="1"/>
</dbReference>
<accession>A0A7K1XZR9</accession>
<dbReference type="Proteomes" id="UP000451233">
    <property type="component" value="Unassembled WGS sequence"/>
</dbReference>
<dbReference type="EMBL" id="WVHS01000003">
    <property type="protein sequence ID" value="MXV16442.1"/>
    <property type="molecule type" value="Genomic_DNA"/>
</dbReference>
<dbReference type="SMART" id="SM00421">
    <property type="entry name" value="HTH_LUXR"/>
    <property type="match status" value="1"/>
</dbReference>
<feature type="chain" id="PRO_5029644392" evidence="2">
    <location>
        <begin position="26"/>
        <end position="970"/>
    </location>
</feature>
<protein>
    <submittedName>
        <fullName evidence="4">Transcriptional regulator</fullName>
    </submittedName>
</protein>
<evidence type="ECO:0000256" key="1">
    <source>
        <dbReference type="SAM" id="Phobius"/>
    </source>
</evidence>
<comment type="caution">
    <text evidence="4">The sequence shown here is derived from an EMBL/GenBank/DDBJ whole genome shotgun (WGS) entry which is preliminary data.</text>
</comment>
<evidence type="ECO:0000313" key="4">
    <source>
        <dbReference type="EMBL" id="MXV16442.1"/>
    </source>
</evidence>
<dbReference type="InterPro" id="IPR013783">
    <property type="entry name" value="Ig-like_fold"/>
</dbReference>
<dbReference type="Gene3D" id="2.60.40.10">
    <property type="entry name" value="Immunoglobulins"/>
    <property type="match status" value="1"/>
</dbReference>
<dbReference type="SUPFAM" id="SSF63829">
    <property type="entry name" value="Calcium-dependent phosphotriesterase"/>
    <property type="match status" value="1"/>
</dbReference>
<dbReference type="AlphaFoldDB" id="A0A7K1XZR9"/>
<feature type="signal peptide" evidence="2">
    <location>
        <begin position="1"/>
        <end position="25"/>
    </location>
</feature>
<dbReference type="InterPro" id="IPR000792">
    <property type="entry name" value="Tscrpt_reg_LuxR_C"/>
</dbReference>
<dbReference type="InterPro" id="IPR036388">
    <property type="entry name" value="WH-like_DNA-bd_sf"/>
</dbReference>
<dbReference type="GO" id="GO:0006355">
    <property type="term" value="P:regulation of DNA-templated transcription"/>
    <property type="evidence" value="ECO:0007669"/>
    <property type="project" value="InterPro"/>
</dbReference>
<feature type="domain" description="HTH luxR-type" evidence="3">
    <location>
        <begin position="908"/>
        <end position="965"/>
    </location>
</feature>
<gene>
    <name evidence="4" type="ORF">GS398_14105</name>
</gene>
<dbReference type="InterPro" id="IPR016032">
    <property type="entry name" value="Sig_transdc_resp-reg_C-effctor"/>
</dbReference>
<dbReference type="InterPro" id="IPR015943">
    <property type="entry name" value="WD40/YVTN_repeat-like_dom_sf"/>
</dbReference>
<keyword evidence="2" id="KW-0732">Signal</keyword>
<dbReference type="RefSeq" id="WP_160907436.1">
    <property type="nucleotide sequence ID" value="NZ_WVHS01000003.1"/>
</dbReference>
<dbReference type="Pfam" id="PF00196">
    <property type="entry name" value="GerE"/>
    <property type="match status" value="1"/>
</dbReference>
<keyword evidence="1" id="KW-1133">Transmembrane helix</keyword>
<keyword evidence="1" id="KW-0472">Membrane</keyword>
<dbReference type="Gene3D" id="2.130.10.10">
    <property type="entry name" value="YVTN repeat-like/Quinoprotein amine dehydrogenase"/>
    <property type="match status" value="3"/>
</dbReference>
<feature type="transmembrane region" description="Helical" evidence="1">
    <location>
        <begin position="762"/>
        <end position="780"/>
    </location>
</feature>
<dbReference type="InterPro" id="IPR011123">
    <property type="entry name" value="Y_Y_Y"/>
</dbReference>
<keyword evidence="1" id="KW-0812">Transmembrane</keyword>
<sequence length="970" mass="109634">MKIFFSLVIFLFLVPGCSSLFSARAQNTIGWPSVTNYSSMDYKGGAQTSDIAQDQNGILYFANDDGLLTFNGRYWKIYALPNKAQVKAIAVDNEGRIYVGGHDELGYFAPGKQGTLVFHSLRSLVPAGERQFADIWNIVFHGKEVFFRTNESIFRLKDNKITTFDAPGGWRLLANVGTRLFAEDKRDGFVTFSGNKWVPVIPGVTNHLKIKAITLYRGDTLLVYTMKDGLFLLSGTTLFRMPSEADPYLTSAVVNCARQISADRFMVGTISGGCYIIDLHGRLVQKFSRREGIQNNNIKSIFLDRDHNLWLALENGVDFIAYSSAVTRIHPDREDQVNCGVVRIFDGKLFVGTSNGLYFVPLDFSKSDLSFSKGTFTPVPNTKGMVWGLSEVNRQLLLGHNDGGFAIRNNQPVPLTTQHGVFNFFALPGGEALASTYTGLELLSFKGGSFADAGKVNGIYEALRYVAIDRQTVWASHSFRGVFRLRLSADHRSVVPDTLYGKTSGLPSNVNNFVFPVRGRVVIATGKGIYEFDETHKRFRPSPLFKPVFQEESIRYLVEDDRSNIWFVSNQRVGVVDFHKPNGKQPFTIIYFPEITAQNQAGYGYIYPYNQENVFIGSGKGVYHLNYSKYSGDKVAPTVSLSAVKAVSGKDSLIFDGYFFNGKGASKQQEADQIVSLPSRWNSFHFEYSPGLYGQNDHAEFSYQLSGFDKGWSDWSSKTEKDYTNLPYGMYTFSVKVRNNLGAISKPVQYTFIVQPAWYETAWAYLCYALLAGWVIYLLTGQQKKRLALQQKKHEEEQQRRAYLHQLELDRTEKEIIALKNDKLESDVMFKNKELATITMHLVERGKLLSKIRDELAALPRKTDGSNEFRSILRLLAEAEKGDKDWEHFSTYFDEVHRNFLSKLKALYPVLSSTDLKLCAYLRINLSSKEIAQLMNISLKGVEISRYRLRKKLGLSQEVNLFDFLMQAAN</sequence>